<reference evidence="1" key="1">
    <citation type="submission" date="2020-03" db="EMBL/GenBank/DDBJ databases">
        <title>The deep terrestrial virosphere.</title>
        <authorList>
            <person name="Holmfeldt K."/>
            <person name="Nilsson E."/>
            <person name="Simone D."/>
            <person name="Lopez-Fernandez M."/>
            <person name="Wu X."/>
            <person name="de Brujin I."/>
            <person name="Lundin D."/>
            <person name="Andersson A."/>
            <person name="Bertilsson S."/>
            <person name="Dopson M."/>
        </authorList>
    </citation>
    <scope>NUCLEOTIDE SEQUENCE</scope>
    <source>
        <strain evidence="1">MM415A00980</strain>
    </source>
</reference>
<proteinExistence type="predicted"/>
<organism evidence="1">
    <name type="scientific">viral metagenome</name>
    <dbReference type="NCBI Taxonomy" id="1070528"/>
    <lineage>
        <taxon>unclassified sequences</taxon>
        <taxon>metagenomes</taxon>
        <taxon>organismal metagenomes</taxon>
    </lineage>
</organism>
<dbReference type="AlphaFoldDB" id="A0A6M3KB78"/>
<sequence length="202" mass="22757">MEAEITRDRFLMDIFDNIRVRVKAWVERLTVGTDDLVEDYTAHIKGDRALVLQSRTDTYPEGNSRPILELRNVVKPDQGDGAGGVISWTSLNSAWVRKIAGWLNAGLIRNTAGSEDTCVDLGIHHKGQWRVFAIRADYDPPAVVPPEDKVWSLGTPQNRWKRLCGPVQCLRGPDGDHSIEFKWVYPPGNVKIYIDGFCVKTL</sequence>
<gene>
    <name evidence="1" type="ORF">MM415A00980_0009</name>
</gene>
<accession>A0A6M3KB78</accession>
<evidence type="ECO:0000313" key="1">
    <source>
        <dbReference type="EMBL" id="QJA78848.1"/>
    </source>
</evidence>
<name>A0A6M3KB78_9ZZZZ</name>
<dbReference type="EMBL" id="MT142356">
    <property type="protein sequence ID" value="QJA78848.1"/>
    <property type="molecule type" value="Genomic_DNA"/>
</dbReference>
<protein>
    <submittedName>
        <fullName evidence="1">Uncharacterized protein</fullName>
    </submittedName>
</protein>